<dbReference type="EMBL" id="JBGBPQ010000029">
    <property type="protein sequence ID" value="KAL1496298.1"/>
    <property type="molecule type" value="Genomic_DNA"/>
</dbReference>
<dbReference type="Proteomes" id="UP001515480">
    <property type="component" value="Unassembled WGS sequence"/>
</dbReference>
<evidence type="ECO:0000313" key="1">
    <source>
        <dbReference type="EMBL" id="KAL1496298.1"/>
    </source>
</evidence>
<gene>
    <name evidence="1" type="ORF">AB1Y20_016260</name>
</gene>
<evidence type="ECO:0000313" key="2">
    <source>
        <dbReference type="Proteomes" id="UP001515480"/>
    </source>
</evidence>
<organism evidence="1 2">
    <name type="scientific">Prymnesium parvum</name>
    <name type="common">Toxic golden alga</name>
    <dbReference type="NCBI Taxonomy" id="97485"/>
    <lineage>
        <taxon>Eukaryota</taxon>
        <taxon>Haptista</taxon>
        <taxon>Haptophyta</taxon>
        <taxon>Prymnesiophyceae</taxon>
        <taxon>Prymnesiales</taxon>
        <taxon>Prymnesiaceae</taxon>
        <taxon>Prymnesium</taxon>
    </lineage>
</organism>
<name>A0AB34IER4_PRYPA</name>
<sequence length="301" mass="33859">MGLLPAEHLIEPPAGAVRDPPKPVPIVIPPLKAENEVVLGVRIGGECTPGELSETDREERKLTGNEYSVGQVGEMRGVTEEMILVEAEGFEHVPTALRLGFPLMFKRLHEVQDATGETLEPAQRIYIFSLMETPGLGLPITWNLNGKATKLPPLLAVRSDGVPFTRQDWKCLTEFQRYLEETYIQFERPWHYTPADFKKWVRIFVNSQCLMKTQEHPEAFADIDPCLDRRFPLGLRVKAVGVSKEELNGRVGTVEKYDLARGRVGVLFAQPYGLLSLKAANLYIDPAERATKLLSDLQRKK</sequence>
<reference evidence="1 2" key="1">
    <citation type="journal article" date="2024" name="Science">
        <title>Giant polyketide synthase enzymes in the biosynthesis of giant marine polyether toxins.</title>
        <authorList>
            <person name="Fallon T.R."/>
            <person name="Shende V.V."/>
            <person name="Wierzbicki I.H."/>
            <person name="Pendleton A.L."/>
            <person name="Watervoot N.F."/>
            <person name="Auber R.P."/>
            <person name="Gonzalez D.J."/>
            <person name="Wisecaver J.H."/>
            <person name="Moore B.S."/>
        </authorList>
    </citation>
    <scope>NUCLEOTIDE SEQUENCE [LARGE SCALE GENOMIC DNA]</scope>
    <source>
        <strain evidence="1 2">12B1</strain>
    </source>
</reference>
<comment type="caution">
    <text evidence="1">The sequence shown here is derived from an EMBL/GenBank/DDBJ whole genome shotgun (WGS) entry which is preliminary data.</text>
</comment>
<keyword evidence="2" id="KW-1185">Reference proteome</keyword>
<proteinExistence type="predicted"/>
<protein>
    <submittedName>
        <fullName evidence="1">Uncharacterized protein</fullName>
    </submittedName>
</protein>
<dbReference type="AlphaFoldDB" id="A0AB34IER4"/>
<accession>A0AB34IER4</accession>